<proteinExistence type="predicted"/>
<keyword evidence="3 5" id="KW-1133">Transmembrane helix</keyword>
<reference evidence="6" key="1">
    <citation type="submission" date="2018-05" db="EMBL/GenBank/DDBJ databases">
        <authorList>
            <person name="Lanie J.A."/>
            <person name="Ng W.-L."/>
            <person name="Kazmierczak K.M."/>
            <person name="Andrzejewski T.M."/>
            <person name="Davidsen T.M."/>
            <person name="Wayne K.J."/>
            <person name="Tettelin H."/>
            <person name="Glass J.I."/>
            <person name="Rusch D."/>
            <person name="Podicherti R."/>
            <person name="Tsui H.-C.T."/>
            <person name="Winkler M.E."/>
        </authorList>
    </citation>
    <scope>NUCLEOTIDE SEQUENCE</scope>
</reference>
<evidence type="ECO:0000256" key="3">
    <source>
        <dbReference type="ARBA" id="ARBA00022989"/>
    </source>
</evidence>
<accession>A0A382F630</accession>
<dbReference type="EMBL" id="UINC01048207">
    <property type="protein sequence ID" value="SVB58468.1"/>
    <property type="molecule type" value="Genomic_DNA"/>
</dbReference>
<evidence type="ECO:0000256" key="2">
    <source>
        <dbReference type="ARBA" id="ARBA00022692"/>
    </source>
</evidence>
<evidence type="ECO:0008006" key="7">
    <source>
        <dbReference type="Google" id="ProtNLM"/>
    </source>
</evidence>
<protein>
    <recommendedName>
        <fullName evidence="7">Steroid 5-alpha reductase C-terminal domain-containing protein</fullName>
    </recommendedName>
</protein>
<evidence type="ECO:0000256" key="1">
    <source>
        <dbReference type="ARBA" id="ARBA00004127"/>
    </source>
</evidence>
<sequence>MKRKEYLKVVLILPGNVLITIPFLIFLFTRNSYSYYLVGFDNFLFYAAMFFLTLGLLLAIWSVRTFYTKGGEGTPGPWKPISNLIISGPYRYVRNPMILGVVNLLLFESALFNSMPFLLWAFVFFVGNIIYFKTFEESELIKRFGTDYENYKNEVP</sequence>
<name>A0A382F630_9ZZZZ</name>
<evidence type="ECO:0000313" key="6">
    <source>
        <dbReference type="EMBL" id="SVB58468.1"/>
    </source>
</evidence>
<dbReference type="InterPro" id="IPR007318">
    <property type="entry name" value="Phopholipid_MeTrfase"/>
</dbReference>
<organism evidence="6">
    <name type="scientific">marine metagenome</name>
    <dbReference type="NCBI Taxonomy" id="408172"/>
    <lineage>
        <taxon>unclassified sequences</taxon>
        <taxon>metagenomes</taxon>
        <taxon>ecological metagenomes</taxon>
    </lineage>
</organism>
<feature type="non-terminal residue" evidence="6">
    <location>
        <position position="156"/>
    </location>
</feature>
<dbReference type="AlphaFoldDB" id="A0A382F630"/>
<dbReference type="GO" id="GO:0012505">
    <property type="term" value="C:endomembrane system"/>
    <property type="evidence" value="ECO:0007669"/>
    <property type="project" value="UniProtKB-SubCell"/>
</dbReference>
<feature type="transmembrane region" description="Helical" evidence="5">
    <location>
        <begin position="7"/>
        <end position="28"/>
    </location>
</feature>
<keyword evidence="4 5" id="KW-0472">Membrane</keyword>
<dbReference type="Pfam" id="PF04191">
    <property type="entry name" value="PEMT"/>
    <property type="match status" value="1"/>
</dbReference>
<feature type="transmembrane region" description="Helical" evidence="5">
    <location>
        <begin position="43"/>
        <end position="63"/>
    </location>
</feature>
<comment type="subcellular location">
    <subcellularLocation>
        <location evidence="1">Endomembrane system</location>
        <topology evidence="1">Multi-pass membrane protein</topology>
    </subcellularLocation>
</comment>
<keyword evidence="2 5" id="KW-0812">Transmembrane</keyword>
<gene>
    <name evidence="6" type="ORF">METZ01_LOCUS211322</name>
</gene>
<dbReference type="Gene3D" id="1.20.120.1630">
    <property type="match status" value="1"/>
</dbReference>
<evidence type="ECO:0000256" key="5">
    <source>
        <dbReference type="SAM" id="Phobius"/>
    </source>
</evidence>
<evidence type="ECO:0000256" key="4">
    <source>
        <dbReference type="ARBA" id="ARBA00023136"/>
    </source>
</evidence>